<dbReference type="InterPro" id="IPR046470">
    <property type="entry name" value="SAM_HAT_C"/>
</dbReference>
<dbReference type="InterPro" id="IPR002747">
    <property type="entry name" value="SAM_OH_AdoTrfase"/>
</dbReference>
<dbReference type="PANTHER" id="PTHR35092">
    <property type="entry name" value="CHLORINASE MJ1651"/>
    <property type="match status" value="1"/>
</dbReference>
<feature type="domain" description="S-adenosyl-l-methionine hydroxide adenosyltransferase N-terminal" evidence="3">
    <location>
        <begin position="15"/>
        <end position="156"/>
    </location>
</feature>
<reference evidence="5" key="1">
    <citation type="submission" date="2013-11" db="EMBL/GenBank/DDBJ databases">
        <title>Comparative genomics of Ignicoccus.</title>
        <authorList>
            <person name="Podar M."/>
        </authorList>
    </citation>
    <scope>NUCLEOTIDE SEQUENCE</scope>
    <source>
        <strain evidence="5">DSM 13166</strain>
    </source>
</reference>
<proteinExistence type="inferred from homology"/>
<dbReference type="EMBL" id="CP006868">
    <property type="protein sequence ID" value="UXD22408.1"/>
    <property type="molecule type" value="Genomic_DNA"/>
</dbReference>
<keyword evidence="1" id="KW-0949">S-adenosyl-L-methionine</keyword>
<dbReference type="PANTHER" id="PTHR35092:SF1">
    <property type="entry name" value="CHLORINASE MJ1651"/>
    <property type="match status" value="1"/>
</dbReference>
<evidence type="ECO:0000259" key="3">
    <source>
        <dbReference type="Pfam" id="PF01887"/>
    </source>
</evidence>
<accession>A0A977KC46</accession>
<dbReference type="Pfam" id="PF01887">
    <property type="entry name" value="SAM_HAT_N"/>
    <property type="match status" value="1"/>
</dbReference>
<dbReference type="Gene3D" id="3.40.50.10790">
    <property type="entry name" value="S-adenosyl-l-methionine hydroxide adenosyltransferase, N-terminal"/>
    <property type="match status" value="1"/>
</dbReference>
<sequence length="263" mass="29169">MPQASHSGRYSVLGLITDYGYKDVYAGILRVVAKDICQKADVVDITHGIEKFNVLEGAVATLVTLPHLPDNSTLVVVVDPGVGSRREAVAAKIGRWYVVAPNNGVLWLAAKEYGLKEIVKIEKEVSKYKSFTFHGRDIFVPAGALLECGYDINELGPSTKLIELPIALKRKIEKKRIETTVVYVDHFGNVMTWARELPFEYGDEVLINRKWKAKVVKTFSEVEEGKLAVYLNSFGYVEIAKYLGSASQTLGLREGMEVTIESA</sequence>
<organism evidence="5 6">
    <name type="scientific">Ignicoccus pacificus DSM 13166</name>
    <dbReference type="NCBI Taxonomy" id="940294"/>
    <lineage>
        <taxon>Archaea</taxon>
        <taxon>Thermoproteota</taxon>
        <taxon>Thermoprotei</taxon>
        <taxon>Desulfurococcales</taxon>
        <taxon>Desulfurococcaceae</taxon>
        <taxon>Ignicoccus</taxon>
    </lineage>
</organism>
<evidence type="ECO:0000256" key="1">
    <source>
        <dbReference type="ARBA" id="ARBA00022691"/>
    </source>
</evidence>
<dbReference type="PIRSF" id="PIRSF006779">
    <property type="entry name" value="UCP006779"/>
    <property type="match status" value="1"/>
</dbReference>
<dbReference type="KEGG" id="ipc:IPA_04460"/>
<evidence type="ECO:0000313" key="5">
    <source>
        <dbReference type="EMBL" id="UXD22408.1"/>
    </source>
</evidence>
<dbReference type="Pfam" id="PF20257">
    <property type="entry name" value="SAM_HAT_C"/>
    <property type="match status" value="1"/>
</dbReference>
<evidence type="ECO:0000259" key="4">
    <source>
        <dbReference type="Pfam" id="PF20257"/>
    </source>
</evidence>
<dbReference type="InterPro" id="IPR023227">
    <property type="entry name" value="SAM_OH_AdoTrfase_C_sf"/>
</dbReference>
<evidence type="ECO:0000256" key="2">
    <source>
        <dbReference type="ARBA" id="ARBA00024035"/>
    </source>
</evidence>
<dbReference type="SUPFAM" id="SSF101852">
    <property type="entry name" value="Bacterial fluorinating enzyme, C-terminal domain"/>
    <property type="match status" value="1"/>
</dbReference>
<gene>
    <name evidence="5" type="ORF">IPA_04460</name>
</gene>
<keyword evidence="6" id="KW-1185">Reference proteome</keyword>
<comment type="similarity">
    <text evidence="2">Belongs to the SAM hydrolase / SAM-dependent halogenase family.</text>
</comment>
<name>A0A977KC46_9CREN</name>
<dbReference type="InterPro" id="IPR023228">
    <property type="entry name" value="SAM_OH_AdoTrfase_N_sf"/>
</dbReference>
<evidence type="ECO:0000313" key="6">
    <source>
        <dbReference type="Proteomes" id="UP001063698"/>
    </source>
</evidence>
<evidence type="ECO:0008006" key="7">
    <source>
        <dbReference type="Google" id="ProtNLM"/>
    </source>
</evidence>
<feature type="domain" description="S-adenosyl-l-methionine hydroxide adenosyltransferase C-terminal" evidence="4">
    <location>
        <begin position="180"/>
        <end position="259"/>
    </location>
</feature>
<dbReference type="Proteomes" id="UP001063698">
    <property type="component" value="Chromosome"/>
</dbReference>
<dbReference type="InterPro" id="IPR046469">
    <property type="entry name" value="SAM_HAT_N"/>
</dbReference>
<dbReference type="AlphaFoldDB" id="A0A977KC46"/>
<dbReference type="SUPFAM" id="SSF102522">
    <property type="entry name" value="Bacterial fluorinating enzyme, N-terminal domain"/>
    <property type="match status" value="1"/>
</dbReference>
<dbReference type="Gene3D" id="2.40.30.90">
    <property type="entry name" value="Bacterial fluorinating enzyme like"/>
    <property type="match status" value="1"/>
</dbReference>
<protein>
    <recommendedName>
        <fullName evidence="7">SAM-dependent chlorinase/fluorinase</fullName>
    </recommendedName>
</protein>